<keyword evidence="2" id="KW-1185">Reference proteome</keyword>
<accession>A0A1W2EM46</accession>
<dbReference type="AlphaFoldDB" id="A0A1W2EM46"/>
<name>A0A1W2EM46_9RHOB</name>
<proteinExistence type="predicted"/>
<dbReference type="Proteomes" id="UP000192330">
    <property type="component" value="Unassembled WGS sequence"/>
</dbReference>
<dbReference type="EMBL" id="FWYD01000033">
    <property type="protein sequence ID" value="SMD10787.1"/>
    <property type="molecule type" value="Genomic_DNA"/>
</dbReference>
<protein>
    <submittedName>
        <fullName evidence="1">Uncharacterized protein</fullName>
    </submittedName>
</protein>
<evidence type="ECO:0000313" key="1">
    <source>
        <dbReference type="EMBL" id="SMD10787.1"/>
    </source>
</evidence>
<sequence length="40" mass="4629">MEVEDHSQILSLRIDMSVSEIQECLSTIVRLEQIQGKTLR</sequence>
<evidence type="ECO:0000313" key="2">
    <source>
        <dbReference type="Proteomes" id="UP000192330"/>
    </source>
</evidence>
<organism evidence="1 2">
    <name type="scientific">Primorskyibacter flagellatus</name>
    <dbReference type="NCBI Taxonomy" id="1387277"/>
    <lineage>
        <taxon>Bacteria</taxon>
        <taxon>Pseudomonadati</taxon>
        <taxon>Pseudomonadota</taxon>
        <taxon>Alphaproteobacteria</taxon>
        <taxon>Rhodobacterales</taxon>
        <taxon>Roseobacteraceae</taxon>
        <taxon>Primorskyibacter</taxon>
    </lineage>
</organism>
<reference evidence="1 2" key="1">
    <citation type="submission" date="2017-04" db="EMBL/GenBank/DDBJ databases">
        <authorList>
            <person name="Afonso C.L."/>
            <person name="Miller P.J."/>
            <person name="Scott M.A."/>
            <person name="Spackman E."/>
            <person name="Goraichik I."/>
            <person name="Dimitrov K.M."/>
            <person name="Suarez D.L."/>
            <person name="Swayne D.E."/>
        </authorList>
    </citation>
    <scope>NUCLEOTIDE SEQUENCE [LARGE SCALE GENOMIC DNA]</scope>
    <source>
        <strain evidence="1 2">CGMCC 1.12644</strain>
    </source>
</reference>
<gene>
    <name evidence="1" type="ORF">SAMN06295998_13323</name>
</gene>